<dbReference type="InterPro" id="IPR010071">
    <property type="entry name" value="AA_adenyl_dom"/>
</dbReference>
<dbReference type="SMART" id="SM00823">
    <property type="entry name" value="PKS_PP"/>
    <property type="match status" value="1"/>
</dbReference>
<evidence type="ECO:0000259" key="4">
    <source>
        <dbReference type="PROSITE" id="PS50075"/>
    </source>
</evidence>
<dbReference type="PROSITE" id="PS00455">
    <property type="entry name" value="AMP_BINDING"/>
    <property type="match status" value="1"/>
</dbReference>
<dbReference type="NCBIfam" id="TIGR01733">
    <property type="entry name" value="AA-adenyl-dom"/>
    <property type="match status" value="1"/>
</dbReference>
<evidence type="ECO:0000256" key="1">
    <source>
        <dbReference type="ARBA" id="ARBA00001957"/>
    </source>
</evidence>
<dbReference type="Gene3D" id="3.30.300.30">
    <property type="match status" value="1"/>
</dbReference>
<dbReference type="Proteomes" id="UP000198959">
    <property type="component" value="Unassembled WGS sequence"/>
</dbReference>
<dbReference type="SUPFAM" id="SSF47336">
    <property type="entry name" value="ACP-like"/>
    <property type="match status" value="1"/>
</dbReference>
<dbReference type="Gene3D" id="1.10.1200.10">
    <property type="entry name" value="ACP-like"/>
    <property type="match status" value="1"/>
</dbReference>
<dbReference type="InterPro" id="IPR000873">
    <property type="entry name" value="AMP-dep_synth/lig_dom"/>
</dbReference>
<dbReference type="InterPro" id="IPR009081">
    <property type="entry name" value="PP-bd_ACP"/>
</dbReference>
<organism evidence="5 6">
    <name type="scientific">Micromonospora pallida</name>
    <dbReference type="NCBI Taxonomy" id="145854"/>
    <lineage>
        <taxon>Bacteria</taxon>
        <taxon>Bacillati</taxon>
        <taxon>Actinomycetota</taxon>
        <taxon>Actinomycetes</taxon>
        <taxon>Micromonosporales</taxon>
        <taxon>Micromonosporaceae</taxon>
        <taxon>Micromonospora</taxon>
    </lineage>
</organism>
<dbReference type="Pfam" id="PF00550">
    <property type="entry name" value="PP-binding"/>
    <property type="match status" value="1"/>
</dbReference>
<sequence>MSTPLRLGERFARAVSRQPDRTALVARSGSLTFAQLAAASGRVAAALRGRGVGPGSVVGLHLTRDVDLVVSLLGVLRAGAAYVPLDPALPADRLAFMIEDCGARLTVTDADPAVVPAAAGVPVVRVPELRTSPPATRPVIPPAEELAYVIYTSGSTGRPKGVEITHRSLENLLTALETSVYTDGPAVTVGWNASMSFDASVQQWLRLFRGDTVVLIDEQTRADPETMVRLIVERELAELDISPSHLLLLVDRLETAPVRRPLRLLVGGEPVGEALWKRLGVLAESGRVRSVNLYGPTECSVDVTAALVTGADPPHLGGPLHGVTLHVLDDALRPAEEGELYISGRGLARGYRRRPGMTAERFVANPVAADGTRMYRTGDLVRRTGGRLTYLGRTDFQVKLRGYRIETGEVEAVLERSPDVGRAVVRLERDTSGEPALVAYCQGTGLTVDRLRAAAVAALPAYMVPASFVLLDRLPLTVAGKVDREALAALRPAPATPDTALDAPLSPTEQAVGVIWSDLLGVGHVGLDDDFFDLGGQSALAIRMAARLRAEFHRAVPMVAVFEHPTLRQLSAYLDGR</sequence>
<dbReference type="PANTHER" id="PTHR45527">
    <property type="entry name" value="NONRIBOSOMAL PEPTIDE SYNTHETASE"/>
    <property type="match status" value="1"/>
</dbReference>
<keyword evidence="2" id="KW-0596">Phosphopantetheine</keyword>
<dbReference type="InterPro" id="IPR020806">
    <property type="entry name" value="PKS_PP-bd"/>
</dbReference>
<evidence type="ECO:0000256" key="3">
    <source>
        <dbReference type="ARBA" id="ARBA00022553"/>
    </source>
</evidence>
<accession>A0A1C6SD42</accession>
<dbReference type="InterPro" id="IPR020459">
    <property type="entry name" value="AMP-binding"/>
</dbReference>
<dbReference type="FunFam" id="1.10.1200.10:FF:000016">
    <property type="entry name" value="Non-ribosomal peptide synthase"/>
    <property type="match status" value="1"/>
</dbReference>
<keyword evidence="3" id="KW-0597">Phosphoprotein</keyword>
<protein>
    <submittedName>
        <fullName evidence="5">Amino acid adenylation domain-containing protein</fullName>
    </submittedName>
</protein>
<dbReference type="SUPFAM" id="SSF56801">
    <property type="entry name" value="Acetyl-CoA synthetase-like"/>
    <property type="match status" value="1"/>
</dbReference>
<dbReference type="PANTHER" id="PTHR45527:SF1">
    <property type="entry name" value="FATTY ACID SYNTHASE"/>
    <property type="match status" value="1"/>
</dbReference>
<comment type="cofactor">
    <cofactor evidence="1">
        <name>pantetheine 4'-phosphate</name>
        <dbReference type="ChEBI" id="CHEBI:47942"/>
    </cofactor>
</comment>
<dbReference type="InterPro" id="IPR025110">
    <property type="entry name" value="AMP-bd_C"/>
</dbReference>
<dbReference type="InterPro" id="IPR045851">
    <property type="entry name" value="AMP-bd_C_sf"/>
</dbReference>
<dbReference type="Pfam" id="PF13193">
    <property type="entry name" value="AMP-binding_C"/>
    <property type="match status" value="1"/>
</dbReference>
<dbReference type="Pfam" id="PF00501">
    <property type="entry name" value="AMP-binding"/>
    <property type="match status" value="1"/>
</dbReference>
<dbReference type="GO" id="GO:0043041">
    <property type="term" value="P:amino acid activation for nonribosomal peptide biosynthetic process"/>
    <property type="evidence" value="ECO:0007669"/>
    <property type="project" value="TreeGrafter"/>
</dbReference>
<dbReference type="FunFam" id="3.40.50.980:FF:000001">
    <property type="entry name" value="Non-ribosomal peptide synthetase"/>
    <property type="match status" value="1"/>
</dbReference>
<proteinExistence type="predicted"/>
<dbReference type="GO" id="GO:0031177">
    <property type="term" value="F:phosphopantetheine binding"/>
    <property type="evidence" value="ECO:0007669"/>
    <property type="project" value="InterPro"/>
</dbReference>
<dbReference type="PROSITE" id="PS50075">
    <property type="entry name" value="CARRIER"/>
    <property type="match status" value="1"/>
</dbReference>
<feature type="domain" description="Carrier" evidence="4">
    <location>
        <begin position="503"/>
        <end position="577"/>
    </location>
</feature>
<gene>
    <name evidence="5" type="ORF">GA0074692_2346</name>
</gene>
<dbReference type="RefSeq" id="WP_091643093.1">
    <property type="nucleotide sequence ID" value="NZ_FMHW01000002.1"/>
</dbReference>
<dbReference type="InterPro" id="IPR020845">
    <property type="entry name" value="AMP-binding_CS"/>
</dbReference>
<evidence type="ECO:0000313" key="5">
    <source>
        <dbReference type="EMBL" id="SCL27412.1"/>
    </source>
</evidence>
<dbReference type="GO" id="GO:0044550">
    <property type="term" value="P:secondary metabolite biosynthetic process"/>
    <property type="evidence" value="ECO:0007669"/>
    <property type="project" value="TreeGrafter"/>
</dbReference>
<dbReference type="STRING" id="145854.GA0074692_2346"/>
<dbReference type="EMBL" id="FMHW01000002">
    <property type="protein sequence ID" value="SCL27412.1"/>
    <property type="molecule type" value="Genomic_DNA"/>
</dbReference>
<dbReference type="GO" id="GO:0005737">
    <property type="term" value="C:cytoplasm"/>
    <property type="evidence" value="ECO:0007669"/>
    <property type="project" value="TreeGrafter"/>
</dbReference>
<dbReference type="Gene3D" id="2.30.38.10">
    <property type="entry name" value="Luciferase, Domain 3"/>
    <property type="match status" value="1"/>
</dbReference>
<evidence type="ECO:0000256" key="2">
    <source>
        <dbReference type="ARBA" id="ARBA00022450"/>
    </source>
</evidence>
<evidence type="ECO:0000313" key="6">
    <source>
        <dbReference type="Proteomes" id="UP000198959"/>
    </source>
</evidence>
<dbReference type="InterPro" id="IPR036736">
    <property type="entry name" value="ACP-like_sf"/>
</dbReference>
<reference evidence="6" key="1">
    <citation type="submission" date="2016-06" db="EMBL/GenBank/DDBJ databases">
        <authorList>
            <person name="Varghese N."/>
            <person name="Submissions Spin"/>
        </authorList>
    </citation>
    <scope>NUCLEOTIDE SEQUENCE [LARGE SCALE GENOMIC DNA]</scope>
    <source>
        <strain evidence="6">DSM 43817</strain>
    </source>
</reference>
<dbReference type="CDD" id="cd05930">
    <property type="entry name" value="A_NRPS"/>
    <property type="match status" value="1"/>
</dbReference>
<dbReference type="GO" id="GO:0072330">
    <property type="term" value="P:monocarboxylic acid biosynthetic process"/>
    <property type="evidence" value="ECO:0007669"/>
    <property type="project" value="UniProtKB-ARBA"/>
</dbReference>
<dbReference type="PRINTS" id="PR00154">
    <property type="entry name" value="AMPBINDING"/>
</dbReference>
<name>A0A1C6SD42_9ACTN</name>
<dbReference type="OrthoDB" id="4477213at2"/>
<dbReference type="AlphaFoldDB" id="A0A1C6SD42"/>
<keyword evidence="6" id="KW-1185">Reference proteome</keyword>
<dbReference type="Gene3D" id="3.40.50.980">
    <property type="match status" value="2"/>
</dbReference>